<dbReference type="NCBIfam" id="NF033632">
    <property type="entry name" value="SLATT_4"/>
    <property type="match status" value="1"/>
</dbReference>
<evidence type="ECO:0000313" key="2">
    <source>
        <dbReference type="EMBL" id="XAO13420.1"/>
    </source>
</evidence>
<sequence length="220" mass="24839">MSEEEHFWCEKQEKLLVRWAEKAAGYRWLHNHARLYYKKQHDYLSYPSIIIASITGVGGFAVLNPSGSDNVSSDTKNKILAIQYLFAFLNVLGGILTSISKFSQSANLAEAHSAMCIQYSKFYRNIDMELSLDVQHRADVVDFVKKAREEYDRLLDDAPDIPAISIRAFNIEFPDKDNKPDVCNGLSIISSDDVSTTSSTIARWMSGLHKLKGEQNPTNV</sequence>
<keyword evidence="1" id="KW-0812">Transmembrane</keyword>
<feature type="transmembrane region" description="Helical" evidence="1">
    <location>
        <begin position="43"/>
        <end position="61"/>
    </location>
</feature>
<evidence type="ECO:0008006" key="3">
    <source>
        <dbReference type="Google" id="ProtNLM"/>
    </source>
</evidence>
<evidence type="ECO:0000256" key="1">
    <source>
        <dbReference type="SAM" id="Phobius"/>
    </source>
</evidence>
<name>A0AB38ZM39_9VIRU</name>
<protein>
    <recommendedName>
        <fullName evidence="3">SLATT domain-containing protein</fullName>
    </recommendedName>
</protein>
<proteinExistence type="predicted"/>
<accession>A0AB38ZM39</accession>
<reference evidence="2" key="1">
    <citation type="submission" date="2024-01" db="EMBL/GenBank/DDBJ databases">
        <title>Genomic and biogeographic characterisation of Mantoniella tinhauana virus 1, the first discovered Mantoniella-infecting prasinovirus.</title>
        <authorList>
            <person name="Rey Redondo E."/>
            <person name="Yung C.C.M."/>
        </authorList>
    </citation>
    <scope>NUCLEOTIDE SEQUENCE</scope>
    <source>
        <strain evidence="2">Lau Fau Shan</strain>
    </source>
</reference>
<keyword evidence="1" id="KW-0472">Membrane</keyword>
<keyword evidence="1" id="KW-1133">Transmembrane helix</keyword>
<organism evidence="2">
    <name type="scientific">Mantoniella tinhauana virus 1</name>
    <dbReference type="NCBI Taxonomy" id="3111543"/>
    <lineage>
        <taxon>Viruses</taxon>
    </lineage>
</organism>
<feature type="transmembrane region" description="Helical" evidence="1">
    <location>
        <begin position="81"/>
        <end position="99"/>
    </location>
</feature>
<dbReference type="EMBL" id="PP130629">
    <property type="protein sequence ID" value="XAO13420.1"/>
    <property type="molecule type" value="Genomic_DNA"/>
</dbReference>